<gene>
    <name evidence="7" type="ORF">GCM10010911_34770</name>
</gene>
<dbReference type="Pfam" id="PF01940">
    <property type="entry name" value="DUF92"/>
    <property type="match status" value="1"/>
</dbReference>
<dbReference type="RefSeq" id="WP_188993161.1">
    <property type="nucleotide sequence ID" value="NZ_BMHP01000002.1"/>
</dbReference>
<comment type="similarity">
    <text evidence="2">Belongs to the TMEM19 family.</text>
</comment>
<feature type="transmembrane region" description="Helical" evidence="6">
    <location>
        <begin position="163"/>
        <end position="186"/>
    </location>
</feature>
<dbReference type="PANTHER" id="PTHR13353:SF5">
    <property type="entry name" value="TRANSMEMBRANE PROTEIN 19"/>
    <property type="match status" value="1"/>
</dbReference>
<dbReference type="EMBL" id="BMHP01000002">
    <property type="protein sequence ID" value="GGD73927.1"/>
    <property type="molecule type" value="Genomic_DNA"/>
</dbReference>
<keyword evidence="8" id="KW-1185">Reference proteome</keyword>
<evidence type="ECO:0008006" key="9">
    <source>
        <dbReference type="Google" id="ProtNLM"/>
    </source>
</evidence>
<comment type="subcellular location">
    <subcellularLocation>
        <location evidence="1">Membrane</location>
        <topology evidence="1">Multi-pass membrane protein</topology>
    </subcellularLocation>
</comment>
<feature type="transmembrane region" description="Helical" evidence="6">
    <location>
        <begin position="7"/>
        <end position="27"/>
    </location>
</feature>
<comment type="caution">
    <text evidence="7">The sequence shown here is derived from an EMBL/GenBank/DDBJ whole genome shotgun (WGS) entry which is preliminary data.</text>
</comment>
<evidence type="ECO:0000256" key="1">
    <source>
        <dbReference type="ARBA" id="ARBA00004141"/>
    </source>
</evidence>
<dbReference type="GO" id="GO:0016020">
    <property type="term" value="C:membrane"/>
    <property type="evidence" value="ECO:0007669"/>
    <property type="project" value="UniProtKB-SubCell"/>
</dbReference>
<proteinExistence type="inferred from homology"/>
<keyword evidence="5 6" id="KW-0472">Membrane</keyword>
<dbReference type="PANTHER" id="PTHR13353">
    <property type="entry name" value="TRANSMEMBRANE PROTEIN 19"/>
    <property type="match status" value="1"/>
</dbReference>
<reference evidence="7" key="1">
    <citation type="journal article" date="2014" name="Int. J. Syst. Evol. Microbiol.">
        <title>Complete genome sequence of Corynebacterium casei LMG S-19264T (=DSM 44701T), isolated from a smear-ripened cheese.</title>
        <authorList>
            <consortium name="US DOE Joint Genome Institute (JGI-PGF)"/>
            <person name="Walter F."/>
            <person name="Albersmeier A."/>
            <person name="Kalinowski J."/>
            <person name="Ruckert C."/>
        </authorList>
    </citation>
    <scope>NUCLEOTIDE SEQUENCE</scope>
    <source>
        <strain evidence="7">CGMCC 1.15178</strain>
    </source>
</reference>
<evidence type="ECO:0000313" key="7">
    <source>
        <dbReference type="EMBL" id="GGD73927.1"/>
    </source>
</evidence>
<reference evidence="7" key="2">
    <citation type="submission" date="2020-09" db="EMBL/GenBank/DDBJ databases">
        <authorList>
            <person name="Sun Q."/>
            <person name="Zhou Y."/>
        </authorList>
    </citation>
    <scope>NUCLEOTIDE SEQUENCE</scope>
    <source>
        <strain evidence="7">CGMCC 1.15178</strain>
    </source>
</reference>
<evidence type="ECO:0000313" key="8">
    <source>
        <dbReference type="Proteomes" id="UP000612456"/>
    </source>
</evidence>
<evidence type="ECO:0000256" key="3">
    <source>
        <dbReference type="ARBA" id="ARBA00022692"/>
    </source>
</evidence>
<protein>
    <recommendedName>
        <fullName evidence="9">DUF92 domain-containing protein</fullName>
    </recommendedName>
</protein>
<evidence type="ECO:0000256" key="4">
    <source>
        <dbReference type="ARBA" id="ARBA00022989"/>
    </source>
</evidence>
<dbReference type="AlphaFoldDB" id="A0A917DW02"/>
<keyword evidence="4 6" id="KW-1133">Transmembrane helix</keyword>
<name>A0A917DW02_9BACL</name>
<evidence type="ECO:0000256" key="2">
    <source>
        <dbReference type="ARBA" id="ARBA00009012"/>
    </source>
</evidence>
<feature type="transmembrane region" description="Helical" evidence="6">
    <location>
        <begin position="47"/>
        <end position="70"/>
    </location>
</feature>
<evidence type="ECO:0000256" key="6">
    <source>
        <dbReference type="SAM" id="Phobius"/>
    </source>
</evidence>
<feature type="transmembrane region" description="Helical" evidence="6">
    <location>
        <begin position="198"/>
        <end position="223"/>
    </location>
</feature>
<accession>A0A917DW02</accession>
<feature type="transmembrane region" description="Helical" evidence="6">
    <location>
        <begin position="261"/>
        <end position="281"/>
    </location>
</feature>
<organism evidence="7 8">
    <name type="scientific">Paenibacillus nasutitermitis</name>
    <dbReference type="NCBI Taxonomy" id="1652958"/>
    <lineage>
        <taxon>Bacteria</taxon>
        <taxon>Bacillati</taxon>
        <taxon>Bacillota</taxon>
        <taxon>Bacilli</taxon>
        <taxon>Bacillales</taxon>
        <taxon>Paenibacillaceae</taxon>
        <taxon>Paenibacillus</taxon>
    </lineage>
</organism>
<keyword evidence="3 6" id="KW-0812">Transmembrane</keyword>
<evidence type="ECO:0000256" key="5">
    <source>
        <dbReference type="ARBA" id="ARBA00023136"/>
    </source>
</evidence>
<dbReference type="InterPro" id="IPR002794">
    <property type="entry name" value="DUF92_TMEM19"/>
</dbReference>
<dbReference type="Proteomes" id="UP000612456">
    <property type="component" value="Unassembled WGS sequence"/>
</dbReference>
<sequence>MVGWIDAWWLRMALGLIGSAAIAMLAYRFRSLSASGSWAAVVMGTGYVTLGSPVWFGALIVFFGTSTVLSKFKRRHHTKRNAEANYAKGSRRDAGQVWANGGLGLILCSIHAIWPEPVWLYAFIGVMASVNADTWATELGAISRAQPRALLGGARVAPGTSGGVTLLGSAAALAGAAVVAAASALLSSPLIAPGQEAAHPLGLIALGSLAGTAGAFADSFLGATVQVMYRCRICGKQTERAVHCGTAAQKIRGWGWMTNDAVNLLSSAAAALLAAMAGIWLG</sequence>